<evidence type="ECO:0000256" key="3">
    <source>
        <dbReference type="SAM" id="SignalP"/>
    </source>
</evidence>
<feature type="signal peptide" evidence="3">
    <location>
        <begin position="1"/>
        <end position="29"/>
    </location>
</feature>
<feature type="chain" id="PRO_5021955498" evidence="3">
    <location>
        <begin position="30"/>
        <end position="140"/>
    </location>
</feature>
<evidence type="ECO:0000313" key="4">
    <source>
        <dbReference type="EMBL" id="VEP16084.1"/>
    </source>
</evidence>
<feature type="transmembrane region" description="Helical" evidence="2">
    <location>
        <begin position="75"/>
        <end position="92"/>
    </location>
</feature>
<keyword evidence="5" id="KW-1185">Reference proteome</keyword>
<protein>
    <submittedName>
        <fullName evidence="4">Uncharacterized protein</fullName>
    </submittedName>
</protein>
<evidence type="ECO:0000313" key="5">
    <source>
        <dbReference type="Proteomes" id="UP000320055"/>
    </source>
</evidence>
<gene>
    <name evidence="4" type="ORF">H1P_4010004</name>
</gene>
<dbReference type="OrthoDB" id="10013420at2"/>
<evidence type="ECO:0000256" key="2">
    <source>
        <dbReference type="SAM" id="Phobius"/>
    </source>
</evidence>
<dbReference type="Proteomes" id="UP000320055">
    <property type="component" value="Unassembled WGS sequence"/>
</dbReference>
<organism evidence="4 5">
    <name type="scientific">Hyella patelloides LEGE 07179</name>
    <dbReference type="NCBI Taxonomy" id="945734"/>
    <lineage>
        <taxon>Bacteria</taxon>
        <taxon>Bacillati</taxon>
        <taxon>Cyanobacteriota</taxon>
        <taxon>Cyanophyceae</taxon>
        <taxon>Pleurocapsales</taxon>
        <taxon>Hyellaceae</taxon>
        <taxon>Hyella</taxon>
    </lineage>
</organism>
<proteinExistence type="predicted"/>
<name>A0A563VXA0_9CYAN</name>
<dbReference type="RefSeq" id="WP_144874902.1">
    <property type="nucleotide sequence ID" value="NZ_LR214137.1"/>
</dbReference>
<evidence type="ECO:0000256" key="1">
    <source>
        <dbReference type="SAM" id="MobiDB-lite"/>
    </source>
</evidence>
<keyword evidence="2" id="KW-0812">Transmembrane</keyword>
<keyword evidence="3" id="KW-0732">Signal</keyword>
<keyword evidence="2" id="KW-1133">Transmembrane helix</keyword>
<keyword evidence="2" id="KW-0472">Membrane</keyword>
<sequence length="140" mass="15393">MNGNLTLFKIISSLILLIGLLAPVKAAQAASSDASAKETSNKQETLKDEKVTEDHGQAVVTTKKLLSKKAQEIEFYSFLGIIGCSILIPEFLHNNKKNRQNAQENSHKTEPAVPALEVVYSNNQEKIKLENQSESDREAA</sequence>
<feature type="compositionally biased region" description="Basic and acidic residues" evidence="1">
    <location>
        <begin position="35"/>
        <end position="55"/>
    </location>
</feature>
<reference evidence="4 5" key="1">
    <citation type="submission" date="2019-01" db="EMBL/GenBank/DDBJ databases">
        <authorList>
            <person name="Brito A."/>
        </authorList>
    </citation>
    <scope>NUCLEOTIDE SEQUENCE [LARGE SCALE GENOMIC DNA]</scope>
    <source>
        <strain evidence="4">1</strain>
    </source>
</reference>
<dbReference type="EMBL" id="CAACVJ010000337">
    <property type="protein sequence ID" value="VEP16084.1"/>
    <property type="molecule type" value="Genomic_DNA"/>
</dbReference>
<accession>A0A563VXA0</accession>
<feature type="region of interest" description="Disordered" evidence="1">
    <location>
        <begin position="98"/>
        <end position="117"/>
    </location>
</feature>
<dbReference type="AlphaFoldDB" id="A0A563VXA0"/>
<feature type="region of interest" description="Disordered" evidence="1">
    <location>
        <begin position="31"/>
        <end position="55"/>
    </location>
</feature>